<dbReference type="Gene3D" id="3.10.450.50">
    <property type="match status" value="1"/>
</dbReference>
<protein>
    <submittedName>
        <fullName evidence="1">Ester cyclase</fullName>
    </submittedName>
</protein>
<dbReference type="Proteomes" id="UP001058860">
    <property type="component" value="Chromosome"/>
</dbReference>
<keyword evidence="2" id="KW-1185">Reference proteome</keyword>
<evidence type="ECO:0000313" key="2">
    <source>
        <dbReference type="Proteomes" id="UP001058860"/>
    </source>
</evidence>
<sequence>MTEPADIVRAWVDAINARDFDAFDELFAPTYVNHHRPYAQDDGVAGVQRFFIALCDALDGFSYDIETLQADGETVRVRLRGEGVHTGEVLGLAPTGEPVEVTVTHIYRVADGRIQERWGDPDDPFAIRPLEARA</sequence>
<dbReference type="PANTHER" id="PTHR38436">
    <property type="entry name" value="POLYKETIDE CYCLASE SNOAL-LIKE DOMAIN"/>
    <property type="match status" value="1"/>
</dbReference>
<reference evidence="2" key="1">
    <citation type="submission" date="2021-11" db="EMBL/GenBank/DDBJ databases">
        <title>Cultivation dependent microbiological survey of springs from the worlds oldest radium mine currently devoted to the extraction of radon-saturated water.</title>
        <authorList>
            <person name="Kapinusova G."/>
            <person name="Smrhova T."/>
            <person name="Strejcek M."/>
            <person name="Suman J."/>
            <person name="Jani K."/>
            <person name="Pajer P."/>
            <person name="Uhlik O."/>
        </authorList>
    </citation>
    <scope>NUCLEOTIDE SEQUENCE [LARGE SCALE GENOMIC DNA]</scope>
    <source>
        <strain evidence="2">J379</strain>
    </source>
</reference>
<dbReference type="Pfam" id="PF07366">
    <property type="entry name" value="SnoaL"/>
    <property type="match status" value="1"/>
</dbReference>
<dbReference type="SUPFAM" id="SSF54427">
    <property type="entry name" value="NTF2-like"/>
    <property type="match status" value="1"/>
</dbReference>
<evidence type="ECO:0000313" key="1">
    <source>
        <dbReference type="EMBL" id="UUY01543.1"/>
    </source>
</evidence>
<dbReference type="PANTHER" id="PTHR38436:SF1">
    <property type="entry name" value="ESTER CYCLASE"/>
    <property type="match status" value="1"/>
</dbReference>
<dbReference type="InterPro" id="IPR032710">
    <property type="entry name" value="NTF2-like_dom_sf"/>
</dbReference>
<name>A0ABY5P9X3_9ACTN</name>
<organism evidence="1 2">
    <name type="scientific">Svornostia abyssi</name>
    <dbReference type="NCBI Taxonomy" id="2898438"/>
    <lineage>
        <taxon>Bacteria</taxon>
        <taxon>Bacillati</taxon>
        <taxon>Actinomycetota</taxon>
        <taxon>Thermoleophilia</taxon>
        <taxon>Solirubrobacterales</taxon>
        <taxon>Baekduiaceae</taxon>
        <taxon>Svornostia</taxon>
    </lineage>
</organism>
<dbReference type="EMBL" id="CP088295">
    <property type="protein sequence ID" value="UUY01543.1"/>
    <property type="molecule type" value="Genomic_DNA"/>
</dbReference>
<proteinExistence type="predicted"/>
<dbReference type="RefSeq" id="WP_353862099.1">
    <property type="nucleotide sequence ID" value="NZ_CP088295.1"/>
</dbReference>
<dbReference type="InterPro" id="IPR009959">
    <property type="entry name" value="Cyclase_SnoaL-like"/>
</dbReference>
<accession>A0ABY5P9X3</accession>
<gene>
    <name evidence="1" type="ORF">LRS13_12440</name>
</gene>